<keyword evidence="4" id="KW-0732">Signal</keyword>
<dbReference type="SUPFAM" id="SSF48452">
    <property type="entry name" value="TPR-like"/>
    <property type="match status" value="2"/>
</dbReference>
<reference evidence="5 6" key="1">
    <citation type="submission" date="2015-10" db="EMBL/GenBank/DDBJ databases">
        <authorList>
            <person name="Gilbert D.G."/>
        </authorList>
    </citation>
    <scope>NUCLEOTIDE SEQUENCE [LARGE SCALE GENOMIC DNA]</scope>
    <source>
        <strain evidence="6">HZ-22</strain>
    </source>
</reference>
<dbReference type="AlphaFoldDB" id="A0A0P0D8P2"/>
<protein>
    <recommendedName>
        <fullName evidence="7">Tetratricopeptide repeat protein</fullName>
    </recommendedName>
</protein>
<dbReference type="InterPro" id="IPR051012">
    <property type="entry name" value="CellSynth/LPSAsmb/PSIAsmb"/>
</dbReference>
<name>A0A0P0D8P2_9FLAO</name>
<feature type="chain" id="PRO_5006043432" description="Tetratricopeptide repeat protein" evidence="4">
    <location>
        <begin position="20"/>
        <end position="418"/>
    </location>
</feature>
<evidence type="ECO:0000313" key="6">
    <source>
        <dbReference type="Proteomes" id="UP000057981"/>
    </source>
</evidence>
<dbReference type="PROSITE" id="PS50293">
    <property type="entry name" value="TPR_REGION"/>
    <property type="match status" value="1"/>
</dbReference>
<evidence type="ECO:0000256" key="2">
    <source>
        <dbReference type="ARBA" id="ARBA00022803"/>
    </source>
</evidence>
<dbReference type="EMBL" id="CP012898">
    <property type="protein sequence ID" value="ALJ04220.1"/>
    <property type="molecule type" value="Genomic_DNA"/>
</dbReference>
<organism evidence="5 6">
    <name type="scientific">Pseudalgibacter alginicilyticus</name>
    <dbReference type="NCBI Taxonomy" id="1736674"/>
    <lineage>
        <taxon>Bacteria</taxon>
        <taxon>Pseudomonadati</taxon>
        <taxon>Bacteroidota</taxon>
        <taxon>Flavobacteriia</taxon>
        <taxon>Flavobacteriales</taxon>
        <taxon>Flavobacteriaceae</taxon>
        <taxon>Pseudalgibacter</taxon>
    </lineage>
</organism>
<dbReference type="InterPro" id="IPR019734">
    <property type="entry name" value="TPR_rpt"/>
</dbReference>
<dbReference type="SMART" id="SM00028">
    <property type="entry name" value="TPR"/>
    <property type="match status" value="3"/>
</dbReference>
<keyword evidence="6" id="KW-1185">Reference proteome</keyword>
<dbReference type="PANTHER" id="PTHR45586">
    <property type="entry name" value="TPR REPEAT-CONTAINING PROTEIN PA4667"/>
    <property type="match status" value="1"/>
</dbReference>
<sequence>MKKRVILALAFSVSAFAFAQKKELKTVAKAIKSNNFAEAKAALNQAKSMMSVMDEGQKADYYYYFGQALYANGAGSIDDIDAALMNFDKVEGEYASEIKGIKEEITNKMITLGNKAYENKNFSTSSDYFEKAYRLRTSDTTFLYYAASMAINIPDYNRALTLYEELKDLGYTGVEKQYFAVNKETNTKESFQNKEMRDLSVKADSHINPTDEFTESRKAEIVKNIALIYKENGEDDKAIEALVDARKENPDDLNLLMVEAELQLKLGNREAFKELMEEATTKDPNNAELQYNLGVIANESGDKEAAKKYYNKAIELDPQHVNANINIASIVLSAEADVVTEMNGLGTSTKDNLRYDELKKVRQQIYRDAIPYLEKALEIKSDNIDAAKTLMNIYNIVGESDKGKEMKAKVDALEAAGN</sequence>
<evidence type="ECO:0000256" key="4">
    <source>
        <dbReference type="SAM" id="SignalP"/>
    </source>
</evidence>
<feature type="signal peptide" evidence="4">
    <location>
        <begin position="1"/>
        <end position="19"/>
    </location>
</feature>
<feature type="repeat" description="TPR" evidence="3">
    <location>
        <begin position="219"/>
        <end position="252"/>
    </location>
</feature>
<dbReference type="PATRIC" id="fig|1736674.3.peg.673"/>
<keyword evidence="2 3" id="KW-0802">TPR repeat</keyword>
<dbReference type="Proteomes" id="UP000057981">
    <property type="component" value="Chromosome"/>
</dbReference>
<dbReference type="Gene3D" id="1.25.40.10">
    <property type="entry name" value="Tetratricopeptide repeat domain"/>
    <property type="match status" value="2"/>
</dbReference>
<dbReference type="Pfam" id="PF13181">
    <property type="entry name" value="TPR_8"/>
    <property type="match status" value="1"/>
</dbReference>
<proteinExistence type="predicted"/>
<gene>
    <name evidence="5" type="ORF">APS56_03260</name>
</gene>
<dbReference type="RefSeq" id="WP_054724730.1">
    <property type="nucleotide sequence ID" value="NZ_CP012898.1"/>
</dbReference>
<evidence type="ECO:0000313" key="5">
    <source>
        <dbReference type="EMBL" id="ALJ04220.1"/>
    </source>
</evidence>
<keyword evidence="1" id="KW-0677">Repeat</keyword>
<dbReference type="InterPro" id="IPR011990">
    <property type="entry name" value="TPR-like_helical_dom_sf"/>
</dbReference>
<evidence type="ECO:0000256" key="3">
    <source>
        <dbReference type="PROSITE-ProRule" id="PRU00339"/>
    </source>
</evidence>
<feature type="repeat" description="TPR" evidence="3">
    <location>
        <begin position="287"/>
        <end position="320"/>
    </location>
</feature>
<evidence type="ECO:0000256" key="1">
    <source>
        <dbReference type="ARBA" id="ARBA00022737"/>
    </source>
</evidence>
<evidence type="ECO:0008006" key="7">
    <source>
        <dbReference type="Google" id="ProtNLM"/>
    </source>
</evidence>
<accession>A0A0P0D8P2</accession>
<dbReference type="STRING" id="1736674.APS56_03260"/>
<dbReference type="PANTHER" id="PTHR45586:SF1">
    <property type="entry name" value="LIPOPOLYSACCHARIDE ASSEMBLY PROTEIN B"/>
    <property type="match status" value="1"/>
</dbReference>
<dbReference type="KEGG" id="ahz:APS56_03260"/>
<dbReference type="PROSITE" id="PS50005">
    <property type="entry name" value="TPR"/>
    <property type="match status" value="2"/>
</dbReference>
<dbReference type="OrthoDB" id="1149028at2"/>